<organism evidence="6">
    <name type="scientific">Hemiselmis andersenii</name>
    <name type="common">Cryptophyte alga</name>
    <dbReference type="NCBI Taxonomy" id="464988"/>
    <lineage>
        <taxon>Eukaryota</taxon>
        <taxon>Cryptophyceae</taxon>
        <taxon>Cryptomonadales</taxon>
        <taxon>Hemiselmidaceae</taxon>
        <taxon>Hemiselmis</taxon>
    </lineage>
</organism>
<evidence type="ECO:0000256" key="4">
    <source>
        <dbReference type="ARBA" id="ARBA00039977"/>
    </source>
</evidence>
<dbReference type="Pfam" id="PF00276">
    <property type="entry name" value="Ribosomal_L23"/>
    <property type="match status" value="1"/>
</dbReference>
<evidence type="ECO:0000256" key="3">
    <source>
        <dbReference type="ARBA" id="ARBA00023274"/>
    </source>
</evidence>
<dbReference type="GO" id="GO:0032543">
    <property type="term" value="P:mitochondrial translation"/>
    <property type="evidence" value="ECO:0007669"/>
    <property type="project" value="TreeGrafter"/>
</dbReference>
<evidence type="ECO:0000313" key="7">
    <source>
        <dbReference type="EMBL" id="CAD8955153.1"/>
    </source>
</evidence>
<dbReference type="Gene3D" id="3.30.70.330">
    <property type="match status" value="1"/>
</dbReference>
<dbReference type="InterPro" id="IPR012677">
    <property type="entry name" value="Nucleotide-bd_a/b_plait_sf"/>
</dbReference>
<dbReference type="PANTHER" id="PTHR12059">
    <property type="entry name" value="RIBOSOMAL PROTEIN L23-RELATED"/>
    <property type="match status" value="1"/>
</dbReference>
<comment type="similarity">
    <text evidence="1">Belongs to the universal ribosomal protein uL23 family.</text>
</comment>
<evidence type="ECO:0000313" key="6">
    <source>
        <dbReference type="EMBL" id="CAD8738522.1"/>
    </source>
</evidence>
<name>A0A6U4UPB4_HEMAN</name>
<dbReference type="InterPro" id="IPR012678">
    <property type="entry name" value="Ribosomal_uL23/eL15/eS24_sf"/>
</dbReference>
<dbReference type="GO" id="GO:0005762">
    <property type="term" value="C:mitochondrial large ribosomal subunit"/>
    <property type="evidence" value="ECO:0007669"/>
    <property type="project" value="TreeGrafter"/>
</dbReference>
<dbReference type="GO" id="GO:0003735">
    <property type="term" value="F:structural constituent of ribosome"/>
    <property type="evidence" value="ECO:0007669"/>
    <property type="project" value="InterPro"/>
</dbReference>
<dbReference type="SUPFAM" id="SSF54189">
    <property type="entry name" value="Ribosomal proteins S24e, L23 and L15e"/>
    <property type="match status" value="1"/>
</dbReference>
<gene>
    <name evidence="7" type="ORF">HAND00432_LOCUS9691</name>
    <name evidence="6" type="ORF">HAND1043_LOCUS5014</name>
</gene>
<dbReference type="PANTHER" id="PTHR12059:SF5">
    <property type="entry name" value="LARGE RIBOSOMAL SUBUNIT PROTEIN UL23M"/>
    <property type="match status" value="1"/>
</dbReference>
<evidence type="ECO:0000256" key="5">
    <source>
        <dbReference type="SAM" id="MobiDB-lite"/>
    </source>
</evidence>
<dbReference type="InterPro" id="IPR013025">
    <property type="entry name" value="Ribosomal_uL23-like"/>
</dbReference>
<reference evidence="6" key="1">
    <citation type="submission" date="2021-01" db="EMBL/GenBank/DDBJ databases">
        <authorList>
            <person name="Corre E."/>
            <person name="Pelletier E."/>
            <person name="Niang G."/>
            <person name="Scheremetjew M."/>
            <person name="Finn R."/>
            <person name="Kale V."/>
            <person name="Holt S."/>
            <person name="Cochrane G."/>
            <person name="Meng A."/>
            <person name="Brown T."/>
            <person name="Cohen L."/>
        </authorList>
    </citation>
    <scope>NUCLEOTIDE SEQUENCE</scope>
    <source>
        <strain evidence="6">CCMP441</strain>
        <strain evidence="7">CCMP644</strain>
    </source>
</reference>
<dbReference type="EMBL" id="HBFK01008380">
    <property type="protein sequence ID" value="CAD8738522.1"/>
    <property type="molecule type" value="Transcribed_RNA"/>
</dbReference>
<dbReference type="EMBL" id="HBFX01016052">
    <property type="protein sequence ID" value="CAD8955153.1"/>
    <property type="molecule type" value="Transcribed_RNA"/>
</dbReference>
<evidence type="ECO:0000256" key="2">
    <source>
        <dbReference type="ARBA" id="ARBA00022980"/>
    </source>
</evidence>
<keyword evidence="2" id="KW-0689">Ribosomal protein</keyword>
<keyword evidence="3" id="KW-0687">Ribonucleoprotein</keyword>
<evidence type="ECO:0000256" key="1">
    <source>
        <dbReference type="ARBA" id="ARBA00006700"/>
    </source>
</evidence>
<feature type="region of interest" description="Disordered" evidence="5">
    <location>
        <begin position="130"/>
        <end position="153"/>
    </location>
</feature>
<proteinExistence type="inferred from homology"/>
<accession>A0A6U4UPB4</accession>
<sequence length="153" mass="17836">MDRAAQIAAKQAIKHAEAVAWHAKEAAKAARKMRNNKQWFPNEVIYHMPWKEGTKYVRPDIHKFRVHPRMSKIEMKNWIEQAYDTPVKKVNTINREGQIGRLWPKYGRGRIYKRPDFKIAYVFLEEPWTPPGEEPLVDTGEPPAEATAGETKE</sequence>
<dbReference type="AlphaFoldDB" id="A0A6U4UPB4"/>
<protein>
    <recommendedName>
        <fullName evidence="4">Large ribosomal subunit protein uL23m</fullName>
    </recommendedName>
</protein>